<dbReference type="Proteomes" id="UP001154282">
    <property type="component" value="Unassembled WGS sequence"/>
</dbReference>
<gene>
    <name evidence="1" type="ORF">LITE_LOCUS17937</name>
</gene>
<name>A0AAV0KC15_9ROSI</name>
<feature type="non-terminal residue" evidence="1">
    <location>
        <position position="45"/>
    </location>
</feature>
<evidence type="ECO:0000313" key="1">
    <source>
        <dbReference type="EMBL" id="CAI0419267.1"/>
    </source>
</evidence>
<evidence type="ECO:0000313" key="2">
    <source>
        <dbReference type="Proteomes" id="UP001154282"/>
    </source>
</evidence>
<keyword evidence="2" id="KW-1185">Reference proteome</keyword>
<accession>A0AAV0KC15</accession>
<reference evidence="1" key="1">
    <citation type="submission" date="2022-08" db="EMBL/GenBank/DDBJ databases">
        <authorList>
            <person name="Gutierrez-Valencia J."/>
        </authorList>
    </citation>
    <scope>NUCLEOTIDE SEQUENCE</scope>
</reference>
<comment type="caution">
    <text evidence="1">The sequence shown here is derived from an EMBL/GenBank/DDBJ whole genome shotgun (WGS) entry which is preliminary data.</text>
</comment>
<dbReference type="EMBL" id="CAMGYJ010000005">
    <property type="protein sequence ID" value="CAI0419267.1"/>
    <property type="molecule type" value="Genomic_DNA"/>
</dbReference>
<protein>
    <submittedName>
        <fullName evidence="1">Uncharacterized protein</fullName>
    </submittedName>
</protein>
<proteinExistence type="predicted"/>
<organism evidence="1 2">
    <name type="scientific">Linum tenue</name>
    <dbReference type="NCBI Taxonomy" id="586396"/>
    <lineage>
        <taxon>Eukaryota</taxon>
        <taxon>Viridiplantae</taxon>
        <taxon>Streptophyta</taxon>
        <taxon>Embryophyta</taxon>
        <taxon>Tracheophyta</taxon>
        <taxon>Spermatophyta</taxon>
        <taxon>Magnoliopsida</taxon>
        <taxon>eudicotyledons</taxon>
        <taxon>Gunneridae</taxon>
        <taxon>Pentapetalae</taxon>
        <taxon>rosids</taxon>
        <taxon>fabids</taxon>
        <taxon>Malpighiales</taxon>
        <taxon>Linaceae</taxon>
        <taxon>Linum</taxon>
    </lineage>
</organism>
<dbReference type="AlphaFoldDB" id="A0AAV0KC15"/>
<sequence>MEEESGCLEFWMLIEEIEPPAKRQQLEDDGMEDPSCHQCMAACSR</sequence>